<evidence type="ECO:0000313" key="2">
    <source>
        <dbReference type="EMBL" id="CAB5228143.1"/>
    </source>
</evidence>
<sequence length="105" mass="12054">MGKVVDIEDAMYLKAINSLPKEYSIDIKRDVGSVSALSEWDEIITWEVSAPSLDNIIGDTLVFNHLLTILHFLIENNEEFKEQVISYFCEELNLEVIDNDSNFNQ</sequence>
<dbReference type="EMBL" id="LR797382">
    <property type="protein sequence ID" value="CAB4212326.1"/>
    <property type="molecule type" value="Genomic_DNA"/>
</dbReference>
<name>A0A6J5SE91_9CAUD</name>
<dbReference type="EMBL" id="LR798383">
    <property type="protein sequence ID" value="CAB5228143.1"/>
    <property type="molecule type" value="Genomic_DNA"/>
</dbReference>
<proteinExistence type="predicted"/>
<evidence type="ECO:0000313" key="1">
    <source>
        <dbReference type="EMBL" id="CAB4212326.1"/>
    </source>
</evidence>
<organism evidence="1">
    <name type="scientific">uncultured Caudovirales phage</name>
    <dbReference type="NCBI Taxonomy" id="2100421"/>
    <lineage>
        <taxon>Viruses</taxon>
        <taxon>Duplodnaviria</taxon>
        <taxon>Heunggongvirae</taxon>
        <taxon>Uroviricota</taxon>
        <taxon>Caudoviricetes</taxon>
        <taxon>Peduoviridae</taxon>
        <taxon>Maltschvirus</taxon>
        <taxon>Maltschvirus maltsch</taxon>
    </lineage>
</organism>
<protein>
    <submittedName>
        <fullName evidence="1">Uncharacterized protein</fullName>
    </submittedName>
</protein>
<reference evidence="1" key="1">
    <citation type="submission" date="2020-05" db="EMBL/GenBank/DDBJ databases">
        <authorList>
            <person name="Chiriac C."/>
            <person name="Salcher M."/>
            <person name="Ghai R."/>
            <person name="Kavagutti S V."/>
        </authorList>
    </citation>
    <scope>NUCLEOTIDE SEQUENCE</scope>
</reference>
<accession>A0A6J5SE91</accession>
<gene>
    <name evidence="1" type="ORF">UFOVP1437_27</name>
    <name evidence="2" type="ORF">UFOVP1531_37</name>
</gene>